<name>A0AAV4BDC3_9GAST</name>
<organism evidence="1 2">
    <name type="scientific">Plakobranchus ocellatus</name>
    <dbReference type="NCBI Taxonomy" id="259542"/>
    <lineage>
        <taxon>Eukaryota</taxon>
        <taxon>Metazoa</taxon>
        <taxon>Spiralia</taxon>
        <taxon>Lophotrochozoa</taxon>
        <taxon>Mollusca</taxon>
        <taxon>Gastropoda</taxon>
        <taxon>Heterobranchia</taxon>
        <taxon>Euthyneura</taxon>
        <taxon>Panpulmonata</taxon>
        <taxon>Sacoglossa</taxon>
        <taxon>Placobranchoidea</taxon>
        <taxon>Plakobranchidae</taxon>
        <taxon>Plakobranchus</taxon>
    </lineage>
</organism>
<accession>A0AAV4BDC3</accession>
<comment type="caution">
    <text evidence="1">The sequence shown here is derived from an EMBL/GenBank/DDBJ whole genome shotgun (WGS) entry which is preliminary data.</text>
</comment>
<keyword evidence="2" id="KW-1185">Reference proteome</keyword>
<protein>
    <submittedName>
        <fullName evidence="1">Uncharacterized protein</fullName>
    </submittedName>
</protein>
<sequence>MPVCSRPNSSQACSIRSMSDKWIVQKIMRSTTLGVSFYHYAFGRTNVLVHCPVLPVGANQFNPHCLPAREQ</sequence>
<dbReference type="EMBL" id="BLXT01004727">
    <property type="protein sequence ID" value="GFO17187.1"/>
    <property type="molecule type" value="Genomic_DNA"/>
</dbReference>
<dbReference type="Proteomes" id="UP000735302">
    <property type="component" value="Unassembled WGS sequence"/>
</dbReference>
<evidence type="ECO:0000313" key="1">
    <source>
        <dbReference type="EMBL" id="GFO17187.1"/>
    </source>
</evidence>
<proteinExistence type="predicted"/>
<reference evidence="1 2" key="1">
    <citation type="journal article" date="2021" name="Elife">
        <title>Chloroplast acquisition without the gene transfer in kleptoplastic sea slugs, Plakobranchus ocellatus.</title>
        <authorList>
            <person name="Maeda T."/>
            <person name="Takahashi S."/>
            <person name="Yoshida T."/>
            <person name="Shimamura S."/>
            <person name="Takaki Y."/>
            <person name="Nagai Y."/>
            <person name="Toyoda A."/>
            <person name="Suzuki Y."/>
            <person name="Arimoto A."/>
            <person name="Ishii H."/>
            <person name="Satoh N."/>
            <person name="Nishiyama T."/>
            <person name="Hasebe M."/>
            <person name="Maruyama T."/>
            <person name="Minagawa J."/>
            <person name="Obokata J."/>
            <person name="Shigenobu S."/>
        </authorList>
    </citation>
    <scope>NUCLEOTIDE SEQUENCE [LARGE SCALE GENOMIC DNA]</scope>
</reference>
<gene>
    <name evidence="1" type="ORF">PoB_004369200</name>
</gene>
<dbReference type="AlphaFoldDB" id="A0AAV4BDC3"/>
<evidence type="ECO:0000313" key="2">
    <source>
        <dbReference type="Proteomes" id="UP000735302"/>
    </source>
</evidence>